<dbReference type="Gene3D" id="3.40.50.300">
    <property type="entry name" value="P-loop containing nucleotide triphosphate hydrolases"/>
    <property type="match status" value="1"/>
</dbReference>
<evidence type="ECO:0000313" key="3">
    <source>
        <dbReference type="Proteomes" id="UP001178507"/>
    </source>
</evidence>
<dbReference type="Proteomes" id="UP001178507">
    <property type="component" value="Unassembled WGS sequence"/>
</dbReference>
<dbReference type="EMBL" id="CAUJNA010000113">
    <property type="protein sequence ID" value="CAJ1372085.1"/>
    <property type="molecule type" value="Genomic_DNA"/>
</dbReference>
<organism evidence="2 3">
    <name type="scientific">Effrenium voratum</name>
    <dbReference type="NCBI Taxonomy" id="2562239"/>
    <lineage>
        <taxon>Eukaryota</taxon>
        <taxon>Sar</taxon>
        <taxon>Alveolata</taxon>
        <taxon>Dinophyceae</taxon>
        <taxon>Suessiales</taxon>
        <taxon>Symbiodiniaceae</taxon>
        <taxon>Effrenium</taxon>
    </lineage>
</organism>
<evidence type="ECO:0000256" key="1">
    <source>
        <dbReference type="SAM" id="SignalP"/>
    </source>
</evidence>
<feature type="signal peptide" evidence="1">
    <location>
        <begin position="1"/>
        <end position="17"/>
    </location>
</feature>
<dbReference type="InterPro" id="IPR027417">
    <property type="entry name" value="P-loop_NTPase"/>
</dbReference>
<sequence>MTGLSVFFNFLLLLAAAEECVEETPQFLQRGLELGRLTAEEGLPEVSLTAEQARAKDQLSEFFLFVKFHKVGGSTMRKVVDAVTQSDLMCTQQCGNPYWPCVEKGIGGAACMAEYFPGGNPGCKLVPSGCTSHAGLGVIEDAYKSQISVANSSDLTSLKNLWPDSKRYALLSTSAKASYFLPSTWGPQKRIVITTILREPAEKLRSYFYYLNSEPTHQRFAQFLGFQRDYVAGNWTSEEFALQKSWPRGASTLSIVQRSCCEVNQKLGQGDVAKSQRVLATQFDLVGLNERMDETVVCLGRLYGKTPEEMGLIRRVHATDGKVNSDVKLDWLPREREMAAYITAKDTEVYNFGAKLFDLQSISLWNNAETLKKVTETMRAVQDA</sequence>
<evidence type="ECO:0008006" key="4">
    <source>
        <dbReference type="Google" id="ProtNLM"/>
    </source>
</evidence>
<keyword evidence="3" id="KW-1185">Reference proteome</keyword>
<protein>
    <recommendedName>
        <fullName evidence="4">Sulfotransferase</fullName>
    </recommendedName>
</protein>
<reference evidence="2" key="1">
    <citation type="submission" date="2023-08" db="EMBL/GenBank/DDBJ databases">
        <authorList>
            <person name="Chen Y."/>
            <person name="Shah S."/>
            <person name="Dougan E. K."/>
            <person name="Thang M."/>
            <person name="Chan C."/>
        </authorList>
    </citation>
    <scope>NUCLEOTIDE SEQUENCE</scope>
</reference>
<name>A0AA36HNY8_9DINO</name>
<feature type="chain" id="PRO_5041409430" description="Sulfotransferase" evidence="1">
    <location>
        <begin position="18"/>
        <end position="384"/>
    </location>
</feature>
<gene>
    <name evidence="2" type="ORF">EVOR1521_LOCUS2236</name>
</gene>
<dbReference type="AlphaFoldDB" id="A0AA36HNY8"/>
<proteinExistence type="predicted"/>
<comment type="caution">
    <text evidence="2">The sequence shown here is derived from an EMBL/GenBank/DDBJ whole genome shotgun (WGS) entry which is preliminary data.</text>
</comment>
<keyword evidence="1" id="KW-0732">Signal</keyword>
<evidence type="ECO:0000313" key="2">
    <source>
        <dbReference type="EMBL" id="CAJ1372085.1"/>
    </source>
</evidence>
<accession>A0AA36HNY8</accession>